<reference evidence="2" key="1">
    <citation type="submission" date="2021-01" db="EMBL/GenBank/DDBJ databases">
        <authorList>
            <person name="Corre E."/>
            <person name="Pelletier E."/>
            <person name="Niang G."/>
            <person name="Scheremetjew M."/>
            <person name="Finn R."/>
            <person name="Kale V."/>
            <person name="Holt S."/>
            <person name="Cochrane G."/>
            <person name="Meng A."/>
            <person name="Brown T."/>
            <person name="Cohen L."/>
        </authorList>
    </citation>
    <scope>NUCLEOTIDE SEQUENCE</scope>
    <source>
        <strain evidence="2">Isolate 1302-5</strain>
    </source>
</reference>
<gene>
    <name evidence="2" type="ORF">OAUR00152_LOCUS5269</name>
</gene>
<evidence type="ECO:0000256" key="1">
    <source>
        <dbReference type="SAM" id="MobiDB-lite"/>
    </source>
</evidence>
<feature type="region of interest" description="Disordered" evidence="1">
    <location>
        <begin position="291"/>
        <end position="319"/>
    </location>
</feature>
<dbReference type="AlphaFoldDB" id="A0A7S4HY81"/>
<organism evidence="2">
    <name type="scientific">Odontella aurita</name>
    <dbReference type="NCBI Taxonomy" id="265563"/>
    <lineage>
        <taxon>Eukaryota</taxon>
        <taxon>Sar</taxon>
        <taxon>Stramenopiles</taxon>
        <taxon>Ochrophyta</taxon>
        <taxon>Bacillariophyta</taxon>
        <taxon>Mediophyceae</taxon>
        <taxon>Biddulphiophycidae</taxon>
        <taxon>Eupodiscales</taxon>
        <taxon>Odontellaceae</taxon>
        <taxon>Odontella</taxon>
    </lineage>
</organism>
<protein>
    <submittedName>
        <fullName evidence="2">Uncharacterized protein</fullName>
    </submittedName>
</protein>
<feature type="region of interest" description="Disordered" evidence="1">
    <location>
        <begin position="129"/>
        <end position="164"/>
    </location>
</feature>
<dbReference type="PANTHER" id="PTHR34547">
    <property type="entry name" value="YACP-LIKE NYN DOMAIN PROTEIN"/>
    <property type="match status" value="1"/>
</dbReference>
<dbReference type="EMBL" id="HBKQ01007856">
    <property type="protein sequence ID" value="CAE2212972.1"/>
    <property type="molecule type" value="Transcribed_RNA"/>
</dbReference>
<accession>A0A7S4HY81</accession>
<sequence>MLEASCYSSQPAFLCGRRRRYSQIIQIISGVGFLVSSCSSLSLHGTMNRAAPWTPKLRVGRTDGLSSRFAGTECLSQKYSSLEASTFVTSKSLLQWEDYTDAEDLRKRRDDDGRAFAAYGLRRKNAHLVMGKGDGKKKRKKKSASAPAPTPVPETPAPRRVTNNSLMSVKTQIRLVKLHKAAGKTQTSFRQSNMKRTKYRRSWDEEEIEEKRVERSQRGKEPDWDVILNRTASSPLVMIDGYNVIHKWPRLKKWMKKGQLSRARDTLVFDLEQLRLIKGWRIECVFDGAGKSSSPGPLGPGPGSSEVSSRITGLQAQSKKKVTNHGVRVVYSGAGDSADSYISQRCFHAKNVTRGEMTGSLIVASDDNMIRVAGANAGALCMSSGHLVDELKAVRQAIMHRVEVAVAEANGHGVRPAALHGTTSPGRFANKMVINDKRKKGKDKNMDGEET</sequence>
<dbReference type="InterPro" id="IPR010298">
    <property type="entry name" value="YacP-like"/>
</dbReference>
<evidence type="ECO:0000313" key="2">
    <source>
        <dbReference type="EMBL" id="CAE2212972.1"/>
    </source>
</evidence>
<dbReference type="PANTHER" id="PTHR34547:SF1">
    <property type="entry name" value="YACP-LIKE NYN DOMAIN PROTEIN"/>
    <property type="match status" value="1"/>
</dbReference>
<name>A0A7S4HY81_9STRA</name>
<proteinExistence type="predicted"/>
<dbReference type="Pfam" id="PF05991">
    <property type="entry name" value="NYN_YacP"/>
    <property type="match status" value="2"/>
</dbReference>